<feature type="compositionally biased region" description="Gly residues" evidence="14">
    <location>
        <begin position="637"/>
        <end position="652"/>
    </location>
</feature>
<organism evidence="17 18">
    <name type="scientific">Haliangium ochraceum (strain DSM 14365 / JCM 11303 / SMP-2)</name>
    <dbReference type="NCBI Taxonomy" id="502025"/>
    <lineage>
        <taxon>Bacteria</taxon>
        <taxon>Pseudomonadati</taxon>
        <taxon>Myxococcota</taxon>
        <taxon>Polyangia</taxon>
        <taxon>Haliangiales</taxon>
        <taxon>Kofleriaceae</taxon>
        <taxon>Haliangium</taxon>
    </lineage>
</organism>
<evidence type="ECO:0000256" key="1">
    <source>
        <dbReference type="ARBA" id="ARBA00004429"/>
    </source>
</evidence>
<reference evidence="17 18" key="1">
    <citation type="journal article" date="2010" name="Stand. Genomic Sci.">
        <title>Complete genome sequence of Haliangium ochraceum type strain (SMP-2).</title>
        <authorList>
            <consortium name="US DOE Joint Genome Institute (JGI-PGF)"/>
            <person name="Ivanova N."/>
            <person name="Daum C."/>
            <person name="Lang E."/>
            <person name="Abt B."/>
            <person name="Kopitz M."/>
            <person name="Saunders E."/>
            <person name="Lapidus A."/>
            <person name="Lucas S."/>
            <person name="Glavina Del Rio T."/>
            <person name="Nolan M."/>
            <person name="Tice H."/>
            <person name="Copeland A."/>
            <person name="Cheng J.F."/>
            <person name="Chen F."/>
            <person name="Bruce D."/>
            <person name="Goodwin L."/>
            <person name="Pitluck S."/>
            <person name="Mavromatis K."/>
            <person name="Pati A."/>
            <person name="Mikhailova N."/>
            <person name="Chen A."/>
            <person name="Palaniappan K."/>
            <person name="Land M."/>
            <person name="Hauser L."/>
            <person name="Chang Y.J."/>
            <person name="Jeffries C.D."/>
            <person name="Detter J.C."/>
            <person name="Brettin T."/>
            <person name="Rohde M."/>
            <person name="Goker M."/>
            <person name="Bristow J."/>
            <person name="Markowitz V."/>
            <person name="Eisen J.A."/>
            <person name="Hugenholtz P."/>
            <person name="Kyrpides N.C."/>
            <person name="Klenk H.P."/>
        </authorList>
    </citation>
    <scope>NUCLEOTIDE SEQUENCE [LARGE SCALE GENOMIC DNA]</scope>
    <source>
        <strain evidence="18">DSM 14365 / CIP 107738 / JCM 11303 / AJ 13395 / SMP-2</strain>
    </source>
</reference>
<evidence type="ECO:0000256" key="12">
    <source>
        <dbReference type="ARBA" id="ARBA00033342"/>
    </source>
</evidence>
<dbReference type="Gene3D" id="2.70.98.90">
    <property type="match status" value="1"/>
</dbReference>
<dbReference type="GO" id="GO:0015031">
    <property type="term" value="P:protein transport"/>
    <property type="evidence" value="ECO:0007669"/>
    <property type="project" value="UniProtKB-KW"/>
</dbReference>
<accession>D0LVP2</accession>
<dbReference type="PANTHER" id="PTHR12428">
    <property type="entry name" value="OXA1"/>
    <property type="match status" value="1"/>
</dbReference>
<evidence type="ECO:0000256" key="10">
    <source>
        <dbReference type="ARBA" id="ARBA00023186"/>
    </source>
</evidence>
<evidence type="ECO:0000256" key="6">
    <source>
        <dbReference type="ARBA" id="ARBA00022692"/>
    </source>
</evidence>
<dbReference type="Pfam" id="PF14849">
    <property type="entry name" value="YidC_periplas"/>
    <property type="match status" value="1"/>
</dbReference>
<dbReference type="InterPro" id="IPR028055">
    <property type="entry name" value="YidC/Oxa/ALB_C"/>
</dbReference>
<evidence type="ECO:0000256" key="4">
    <source>
        <dbReference type="ARBA" id="ARBA00022448"/>
    </source>
</evidence>
<feature type="compositionally biased region" description="Acidic residues" evidence="14">
    <location>
        <begin position="610"/>
        <end position="628"/>
    </location>
</feature>
<feature type="compositionally biased region" description="Basic and acidic residues" evidence="14">
    <location>
        <begin position="578"/>
        <end position="588"/>
    </location>
</feature>
<dbReference type="RefSeq" id="WP_012831952.1">
    <property type="nucleotide sequence ID" value="NC_013440.1"/>
</dbReference>
<comment type="subcellular location">
    <subcellularLocation>
        <location evidence="1 13">Cell inner membrane</location>
        <topology evidence="1 13">Multi-pass membrane protein</topology>
    </subcellularLocation>
</comment>
<keyword evidence="10 13" id="KW-0143">Chaperone</keyword>
<dbReference type="PANTHER" id="PTHR12428:SF65">
    <property type="entry name" value="CYTOCHROME C OXIDASE ASSEMBLY PROTEIN COX18, MITOCHONDRIAL"/>
    <property type="match status" value="1"/>
</dbReference>
<dbReference type="eggNOG" id="COG0706">
    <property type="taxonomic scope" value="Bacteria"/>
</dbReference>
<feature type="transmembrane region" description="Helical" evidence="13">
    <location>
        <begin position="452"/>
        <end position="471"/>
    </location>
</feature>
<keyword evidence="4 13" id="KW-0813">Transport</keyword>
<feature type="transmembrane region" description="Helical" evidence="13">
    <location>
        <begin position="500"/>
        <end position="517"/>
    </location>
</feature>
<evidence type="ECO:0000256" key="14">
    <source>
        <dbReference type="SAM" id="MobiDB-lite"/>
    </source>
</evidence>
<keyword evidence="7 13" id="KW-0653">Protein transport</keyword>
<sequence length="672" mass="74274">MEEQSKRLLLAVGLAFVVMMGWTYLFPPEPPPEEVPSAEQSAGSEETPDKPALPKPTLNRADQTGDSAGDGTGAIGLAEAQPAQRGEEQLYEFRFDKFRAVFTSHGATLKSWELLGDKYRGGEGEDAKPLDLVPLKDESLLPFQLGFEGVDLLPAQTEWRVERQDETTIDFLWSYTAEQNGEEVVLFDIVKSYRLYPEQFLVELNVSVENRNASEQDLELVLSMFGYQDPNAASGGWFASIDLTWKGGCLIDEELETQTVEDLEEGAFFQKGDLAWTGLTHNYFLFAASPKNDTDARIGCRLSTVEGETGVMRADILFPAFRVRAGDPRMLRSVVAYIGPKYVDKLEAIPGVIAHNPHFEKSVDLGWFGFFAAPLLWLLRMFESLVGNWGVAIVLLTVLVKLTLLPFTTKSMRSMKQMSKLRPKIEALQKKYKDDRQRQQEEMMALYRTHGVNPVAGCLPMLLQMPIWFALYRMLMTAGELYHAPLVPGWIDDLTAVDPYYILPILLVVMMFLQAKLSPTQPDSPQQKMMMYGLPLSFGVFSFFLPSGLTLYILTNTFLTAVHHIWINHSDPVAKPVSEVKKSGEDAKPSAGKSKVKAASAKAAAAAAISEDDEDEADEGDSSADSEERDSAAGKPSGKGGKGGAGKSGKSGQGPRNQRNTSKKRGGKSRKR</sequence>
<dbReference type="CDD" id="cd20070">
    <property type="entry name" value="5TM_YidC_Alb3"/>
    <property type="match status" value="1"/>
</dbReference>
<keyword evidence="9 13" id="KW-0472">Membrane</keyword>
<keyword evidence="8 13" id="KW-1133">Transmembrane helix</keyword>
<comment type="subunit">
    <text evidence="13">Interacts with the Sec translocase complex via SecD. Specifically interacts with transmembrane segments of nascent integral membrane proteins during membrane integration.</text>
</comment>
<dbReference type="PRINTS" id="PR00701">
    <property type="entry name" value="60KDINNERMP"/>
</dbReference>
<evidence type="ECO:0000256" key="13">
    <source>
        <dbReference type="HAMAP-Rule" id="MF_01810"/>
    </source>
</evidence>
<keyword evidence="13" id="KW-0997">Cell inner membrane</keyword>
<feature type="compositionally biased region" description="Basic residues" evidence="14">
    <location>
        <begin position="661"/>
        <end position="672"/>
    </location>
</feature>
<evidence type="ECO:0000256" key="11">
    <source>
        <dbReference type="ARBA" id="ARBA00033245"/>
    </source>
</evidence>
<evidence type="ECO:0000313" key="18">
    <source>
        <dbReference type="Proteomes" id="UP000001880"/>
    </source>
</evidence>
<dbReference type="Pfam" id="PF02096">
    <property type="entry name" value="60KD_IMP"/>
    <property type="match status" value="1"/>
</dbReference>
<dbReference type="HOGENOM" id="CLU_016535_3_0_7"/>
<dbReference type="KEGG" id="hoh:Hoch_6897"/>
<dbReference type="InterPro" id="IPR019998">
    <property type="entry name" value="Membr_insert_YidC"/>
</dbReference>
<evidence type="ECO:0000256" key="5">
    <source>
        <dbReference type="ARBA" id="ARBA00022475"/>
    </source>
</evidence>
<dbReference type="InterPro" id="IPR001708">
    <property type="entry name" value="YidC/ALB3/OXA1/COX18"/>
</dbReference>
<dbReference type="AlphaFoldDB" id="D0LVP2"/>
<dbReference type="NCBIfam" id="TIGR03592">
    <property type="entry name" value="yidC_oxa1_cterm"/>
    <property type="match status" value="1"/>
</dbReference>
<feature type="transmembrane region" description="Helical" evidence="13">
    <location>
        <begin position="389"/>
        <end position="408"/>
    </location>
</feature>
<dbReference type="GO" id="GO:0005886">
    <property type="term" value="C:plasma membrane"/>
    <property type="evidence" value="ECO:0007669"/>
    <property type="project" value="UniProtKB-SubCell"/>
</dbReference>
<feature type="domain" description="Membrane insertase YidC N-terminal" evidence="16">
    <location>
        <begin position="96"/>
        <end position="378"/>
    </location>
</feature>
<dbReference type="CDD" id="cd19961">
    <property type="entry name" value="EcYidC-like_peri"/>
    <property type="match status" value="1"/>
</dbReference>
<dbReference type="HAMAP" id="MF_01810">
    <property type="entry name" value="YidC_type1"/>
    <property type="match status" value="1"/>
</dbReference>
<evidence type="ECO:0000259" key="15">
    <source>
        <dbReference type="Pfam" id="PF02096"/>
    </source>
</evidence>
<keyword evidence="18" id="KW-1185">Reference proteome</keyword>
<feature type="region of interest" description="Disordered" evidence="14">
    <location>
        <begin position="28"/>
        <end position="74"/>
    </location>
</feature>
<feature type="region of interest" description="Disordered" evidence="14">
    <location>
        <begin position="578"/>
        <end position="597"/>
    </location>
</feature>
<feature type="transmembrane region" description="Helical" evidence="13">
    <location>
        <begin position="7"/>
        <end position="26"/>
    </location>
</feature>
<dbReference type="InterPro" id="IPR028053">
    <property type="entry name" value="Membr_insert_YidC_N"/>
</dbReference>
<dbReference type="NCBIfam" id="TIGR03593">
    <property type="entry name" value="yidC_nterm"/>
    <property type="match status" value="1"/>
</dbReference>
<feature type="transmembrane region" description="Helical" evidence="13">
    <location>
        <begin position="529"/>
        <end position="554"/>
    </location>
</feature>
<comment type="function">
    <text evidence="13">Required for the insertion and/or proper folding and/or complex formation of integral membrane proteins into the membrane. Involved in integration of membrane proteins that insert both dependently and independently of the Sec translocase complex, as well as at least some lipoproteins. Aids folding of multispanning membrane proteins.</text>
</comment>
<keyword evidence="6 13" id="KW-0812">Transmembrane</keyword>
<dbReference type="Proteomes" id="UP000001880">
    <property type="component" value="Chromosome"/>
</dbReference>
<dbReference type="GO" id="GO:0051205">
    <property type="term" value="P:protein insertion into membrane"/>
    <property type="evidence" value="ECO:0007669"/>
    <property type="project" value="TreeGrafter"/>
</dbReference>
<evidence type="ECO:0000313" key="17">
    <source>
        <dbReference type="EMBL" id="ACY19360.1"/>
    </source>
</evidence>
<dbReference type="InterPro" id="IPR047196">
    <property type="entry name" value="YidC_ALB_C"/>
</dbReference>
<gene>
    <name evidence="13" type="primary">yidC</name>
    <name evidence="17" type="ordered locus">Hoch_6897</name>
</gene>
<evidence type="ECO:0000259" key="16">
    <source>
        <dbReference type="Pfam" id="PF14849"/>
    </source>
</evidence>
<name>D0LVP2_HALO1</name>
<feature type="domain" description="Membrane insertase YidC/Oxa/ALB C-terminal" evidence="15">
    <location>
        <begin position="389"/>
        <end position="568"/>
    </location>
</feature>
<evidence type="ECO:0000256" key="8">
    <source>
        <dbReference type="ARBA" id="ARBA00022989"/>
    </source>
</evidence>
<evidence type="ECO:0000256" key="2">
    <source>
        <dbReference type="ARBA" id="ARBA00010527"/>
    </source>
</evidence>
<feature type="region of interest" description="Disordered" evidence="14">
    <location>
        <begin position="602"/>
        <end position="672"/>
    </location>
</feature>
<evidence type="ECO:0000256" key="7">
    <source>
        <dbReference type="ARBA" id="ARBA00022927"/>
    </source>
</evidence>
<proteinExistence type="inferred from homology"/>
<comment type="similarity">
    <text evidence="2 13">Belongs to the OXA1/ALB3/YidC family. Type 1 subfamily.</text>
</comment>
<dbReference type="InterPro" id="IPR038221">
    <property type="entry name" value="YidC_periplasmic_sf"/>
</dbReference>
<protein>
    <recommendedName>
        <fullName evidence="3 13">Membrane protein insertase YidC</fullName>
    </recommendedName>
    <alternativeName>
        <fullName evidence="12 13">Foldase YidC</fullName>
    </alternativeName>
    <alternativeName>
        <fullName evidence="11 13">Membrane integrase YidC</fullName>
    </alternativeName>
    <alternativeName>
        <fullName evidence="13">Membrane protein YidC</fullName>
    </alternativeName>
</protein>
<dbReference type="GO" id="GO:0032977">
    <property type="term" value="F:membrane insertase activity"/>
    <property type="evidence" value="ECO:0007669"/>
    <property type="project" value="InterPro"/>
</dbReference>
<evidence type="ECO:0000256" key="9">
    <source>
        <dbReference type="ARBA" id="ARBA00023136"/>
    </source>
</evidence>
<dbReference type="EMBL" id="CP001804">
    <property type="protein sequence ID" value="ACY19360.1"/>
    <property type="molecule type" value="Genomic_DNA"/>
</dbReference>
<dbReference type="PRINTS" id="PR01900">
    <property type="entry name" value="YIDCPROTEIN"/>
</dbReference>
<keyword evidence="5 13" id="KW-1003">Cell membrane</keyword>
<evidence type="ECO:0000256" key="3">
    <source>
        <dbReference type="ARBA" id="ARBA00015325"/>
    </source>
</evidence>
<dbReference type="STRING" id="502025.Hoch_6897"/>